<gene>
    <name evidence="1" type="ORF">KPL71_006108</name>
</gene>
<reference evidence="2" key="1">
    <citation type="journal article" date="2023" name="Hortic. Res.">
        <title>A chromosome-level phased genome enabling allele-level studies in sweet orange: a case study on citrus Huanglongbing tolerance.</title>
        <authorList>
            <person name="Wu B."/>
            <person name="Yu Q."/>
            <person name="Deng Z."/>
            <person name="Duan Y."/>
            <person name="Luo F."/>
            <person name="Gmitter F. Jr."/>
        </authorList>
    </citation>
    <scope>NUCLEOTIDE SEQUENCE [LARGE SCALE GENOMIC DNA]</scope>
    <source>
        <strain evidence="2">cv. Valencia</strain>
    </source>
</reference>
<protein>
    <submittedName>
        <fullName evidence="1">Ribonuclease H protein</fullName>
    </submittedName>
</protein>
<evidence type="ECO:0000313" key="1">
    <source>
        <dbReference type="EMBL" id="KAH9798152.1"/>
    </source>
</evidence>
<accession>A0ACB8NJ11</accession>
<proteinExistence type="predicted"/>
<evidence type="ECO:0000313" key="2">
    <source>
        <dbReference type="Proteomes" id="UP000829398"/>
    </source>
</evidence>
<name>A0ACB8NJ11_CITSI</name>
<dbReference type="Proteomes" id="UP000829398">
    <property type="component" value="Chromosome 2"/>
</dbReference>
<dbReference type="EMBL" id="CM039171">
    <property type="protein sequence ID" value="KAH9798152.1"/>
    <property type="molecule type" value="Genomic_DNA"/>
</dbReference>
<comment type="caution">
    <text evidence="1">The sequence shown here is derived from an EMBL/GenBank/DDBJ whole genome shotgun (WGS) entry which is preliminary data.</text>
</comment>
<keyword evidence="2" id="KW-1185">Reference proteome</keyword>
<organism evidence="1 2">
    <name type="scientific">Citrus sinensis</name>
    <name type="common">Sweet orange</name>
    <name type="synonym">Citrus aurantium var. sinensis</name>
    <dbReference type="NCBI Taxonomy" id="2711"/>
    <lineage>
        <taxon>Eukaryota</taxon>
        <taxon>Viridiplantae</taxon>
        <taxon>Streptophyta</taxon>
        <taxon>Embryophyta</taxon>
        <taxon>Tracheophyta</taxon>
        <taxon>Spermatophyta</taxon>
        <taxon>Magnoliopsida</taxon>
        <taxon>eudicotyledons</taxon>
        <taxon>Gunneridae</taxon>
        <taxon>Pentapetalae</taxon>
        <taxon>rosids</taxon>
        <taxon>malvids</taxon>
        <taxon>Sapindales</taxon>
        <taxon>Rutaceae</taxon>
        <taxon>Aurantioideae</taxon>
        <taxon>Citrus</taxon>
    </lineage>
</organism>
<sequence length="278" mass="32122">MERDCWLVKQFWLNIIPTSKRHSFFNSRLNLWLCSNLAVNSKVGNVSNWAVFFGVALWRIWYWRNQFLFNKLMLDPLALLVDVHTRAEEIHKLHNHPLLTRNIRAHMWISWHPPEWPWCTLNTDGAHKSHGTSTAGGLIRDHLGRWLTGFGMMIGSCSVTVAELWGLYQGIQLAWNSGIRRLKVETDSLCVTQVVARPSVLTNEYALLIQAIKDYLKLDWHVSISHIYREVNFVADYMANLVFSIPLGLTVYPFPPLGVRALLLHDSYKVSHPRTVVL</sequence>